<dbReference type="Gene3D" id="3.30.70.580">
    <property type="entry name" value="Pseudouridine synthase I, catalytic domain, N-terminal subdomain"/>
    <property type="match status" value="1"/>
</dbReference>
<dbReference type="PANTHER" id="PTHR47683:SF2">
    <property type="entry name" value="RNA-BINDING S4 DOMAIN-CONTAINING PROTEIN"/>
    <property type="match status" value="1"/>
</dbReference>
<dbReference type="InterPro" id="IPR006145">
    <property type="entry name" value="PsdUridine_synth_RsuA/RluA"/>
</dbReference>
<dbReference type="InterPro" id="IPR020094">
    <property type="entry name" value="TruA/RsuA/RluB/E/F_N"/>
</dbReference>
<accession>M1WUP1</accession>
<keyword evidence="2 4" id="KW-0413">Isomerase</keyword>
<dbReference type="EC" id="5.4.99.-" evidence="4"/>
<dbReference type="Pfam" id="PF01479">
    <property type="entry name" value="S4"/>
    <property type="match status" value="1"/>
</dbReference>
<dbReference type="GO" id="GO:0000455">
    <property type="term" value="P:enzyme-directed rRNA pseudouridine synthesis"/>
    <property type="evidence" value="ECO:0007669"/>
    <property type="project" value="UniProtKB-ARBA"/>
</dbReference>
<dbReference type="PATRIC" id="fig|879567.3.peg.457"/>
<dbReference type="CDD" id="cd00165">
    <property type="entry name" value="S4"/>
    <property type="match status" value="1"/>
</dbReference>
<dbReference type="eggNOG" id="COG1187">
    <property type="taxonomic scope" value="Bacteria"/>
</dbReference>
<dbReference type="SUPFAM" id="SSF55120">
    <property type="entry name" value="Pseudouridine synthase"/>
    <property type="match status" value="1"/>
</dbReference>
<dbReference type="InterPro" id="IPR042092">
    <property type="entry name" value="PsdUridine_s_RsuA/RluB/E/F_cat"/>
</dbReference>
<dbReference type="SUPFAM" id="SSF55174">
    <property type="entry name" value="Alpha-L RNA-binding motif"/>
    <property type="match status" value="1"/>
</dbReference>
<dbReference type="BioCyc" id="DPIE1322246:BN4_RS02295-MONOMER"/>
<dbReference type="Proteomes" id="UP000011724">
    <property type="component" value="Chromosome"/>
</dbReference>
<proteinExistence type="inferred from homology"/>
<keyword evidence="3" id="KW-0694">RNA-binding</keyword>
<keyword evidence="7" id="KW-1185">Reference proteome</keyword>
<dbReference type="FunFam" id="3.10.290.10:FF:000003">
    <property type="entry name" value="Pseudouridine synthase"/>
    <property type="match status" value="1"/>
</dbReference>
<dbReference type="PANTHER" id="PTHR47683">
    <property type="entry name" value="PSEUDOURIDINE SYNTHASE FAMILY PROTEIN-RELATED"/>
    <property type="match status" value="1"/>
</dbReference>
<feature type="domain" description="RNA-binding S4" evidence="5">
    <location>
        <begin position="7"/>
        <end position="68"/>
    </location>
</feature>
<evidence type="ECO:0000256" key="4">
    <source>
        <dbReference type="RuleBase" id="RU003887"/>
    </source>
</evidence>
<dbReference type="OrthoDB" id="9807213at2"/>
<dbReference type="GO" id="GO:0003723">
    <property type="term" value="F:RNA binding"/>
    <property type="evidence" value="ECO:0007669"/>
    <property type="project" value="UniProtKB-KW"/>
</dbReference>
<dbReference type="InterPro" id="IPR000748">
    <property type="entry name" value="PsdUridine_synth_RsuA/RluB/E/F"/>
</dbReference>
<dbReference type="InterPro" id="IPR018496">
    <property type="entry name" value="PsdUridine_synth_RsuA/RluB_CS"/>
</dbReference>
<evidence type="ECO:0000256" key="3">
    <source>
        <dbReference type="PROSITE-ProRule" id="PRU00182"/>
    </source>
</evidence>
<dbReference type="KEGG" id="dpi:BN4_10440"/>
<dbReference type="GO" id="GO:0120159">
    <property type="term" value="F:rRNA pseudouridine synthase activity"/>
    <property type="evidence" value="ECO:0007669"/>
    <property type="project" value="UniProtKB-ARBA"/>
</dbReference>
<dbReference type="RefSeq" id="WP_015413733.1">
    <property type="nucleotide sequence ID" value="NC_020409.1"/>
</dbReference>
<evidence type="ECO:0000256" key="2">
    <source>
        <dbReference type="ARBA" id="ARBA00023235"/>
    </source>
</evidence>
<evidence type="ECO:0000259" key="5">
    <source>
        <dbReference type="SMART" id="SM00363"/>
    </source>
</evidence>
<evidence type="ECO:0000313" key="6">
    <source>
        <dbReference type="EMBL" id="CCH47678.1"/>
    </source>
</evidence>
<comment type="similarity">
    <text evidence="1 4">Belongs to the pseudouridine synthase RsuA family.</text>
</comment>
<gene>
    <name evidence="6" type="ordered locus">BN4_10440</name>
</gene>
<dbReference type="InterPro" id="IPR036986">
    <property type="entry name" value="S4_RNA-bd_sf"/>
</dbReference>
<dbReference type="Gene3D" id="3.10.290.10">
    <property type="entry name" value="RNA-binding S4 domain"/>
    <property type="match status" value="1"/>
</dbReference>
<sequence length="250" mass="28155">MEKKVKIRLNKFIAQSGVTSRRGADELVFNGTITVNGIVADSPGIKVDPASDTVIFNGQPLRLPSQGQALTIMLHKPIETVTTVNDPQNRQTVLDLLPREIQALRPFPVGRLDYYSEGLLLLTTDGDLCYRLTHPKYHLPKIYTVTVRGRIPEKMLHTMRSGMTLKNGEQLAPVHVVCQKPVAGTQTMELSLIQGINRQIRRMCDEFELTILRLHRIKQGPIELGKLKRGQWRELSSSEMLALKKAVKMN</sequence>
<dbReference type="NCBIfam" id="TIGR00093">
    <property type="entry name" value="pseudouridine synthase"/>
    <property type="match status" value="1"/>
</dbReference>
<dbReference type="HOGENOM" id="CLU_024979_1_2_7"/>
<dbReference type="InterPro" id="IPR002942">
    <property type="entry name" value="S4_RNA-bd"/>
</dbReference>
<dbReference type="InterPro" id="IPR050343">
    <property type="entry name" value="RsuA_PseudoU_synthase"/>
</dbReference>
<dbReference type="AlphaFoldDB" id="M1WUP1"/>
<dbReference type="InterPro" id="IPR020103">
    <property type="entry name" value="PsdUridine_synth_cat_dom_sf"/>
</dbReference>
<organism evidence="6 7">
    <name type="scientific">Pseudodesulfovibrio piezophilus (strain DSM 21447 / JCM 15486 / C1TLV30)</name>
    <name type="common">Desulfovibrio piezophilus</name>
    <dbReference type="NCBI Taxonomy" id="1322246"/>
    <lineage>
        <taxon>Bacteria</taxon>
        <taxon>Pseudomonadati</taxon>
        <taxon>Thermodesulfobacteriota</taxon>
        <taxon>Desulfovibrionia</taxon>
        <taxon>Desulfovibrionales</taxon>
        <taxon>Desulfovibrionaceae</taxon>
    </lineage>
</organism>
<dbReference type="PROSITE" id="PS50889">
    <property type="entry name" value="S4"/>
    <property type="match status" value="1"/>
</dbReference>
<name>M1WUP1_PSEP2</name>
<dbReference type="SMART" id="SM00363">
    <property type="entry name" value="S4"/>
    <property type="match status" value="1"/>
</dbReference>
<dbReference type="EMBL" id="FO203427">
    <property type="protein sequence ID" value="CCH47678.1"/>
    <property type="molecule type" value="Genomic_DNA"/>
</dbReference>
<dbReference type="STRING" id="1322246.BN4_10440"/>
<dbReference type="Gene3D" id="3.30.70.1560">
    <property type="entry name" value="Alpha-L RNA-binding motif"/>
    <property type="match status" value="1"/>
</dbReference>
<reference evidence="7" key="2">
    <citation type="journal article" date="2013" name="Stand. Genomic Sci.">
        <title>Complete genome sequence of Desulfocapsa sulfexigens, a marine deltaproteobacterium specialized in disproportionating inorganic sulfur compounds.</title>
        <authorList>
            <person name="Finster K.W."/>
            <person name="Kjeldsen K.U."/>
            <person name="Kube M."/>
            <person name="Reinhardt R."/>
            <person name="Mussmann M."/>
            <person name="Amann R."/>
            <person name="Schreiber L."/>
        </authorList>
    </citation>
    <scope>NUCLEOTIDE SEQUENCE [LARGE SCALE GENOMIC DNA]</scope>
    <source>
        <strain evidence="7">DSM 10523 / SB164P1</strain>
    </source>
</reference>
<evidence type="ECO:0000256" key="1">
    <source>
        <dbReference type="ARBA" id="ARBA00008348"/>
    </source>
</evidence>
<protein>
    <recommendedName>
        <fullName evidence="4">Pseudouridine synthase</fullName>
        <ecNumber evidence="4">5.4.99.-</ecNumber>
    </recommendedName>
</protein>
<dbReference type="Pfam" id="PF00849">
    <property type="entry name" value="PseudoU_synth_2"/>
    <property type="match status" value="1"/>
</dbReference>
<dbReference type="PROSITE" id="PS01149">
    <property type="entry name" value="PSI_RSU"/>
    <property type="match status" value="1"/>
</dbReference>
<evidence type="ECO:0000313" key="7">
    <source>
        <dbReference type="Proteomes" id="UP000011724"/>
    </source>
</evidence>
<reference evidence="6 7" key="1">
    <citation type="journal article" date="2013" name="PLoS ONE">
        <title>The first genomic and proteomic characterization of a deep-sea sulfate reducer: insights into the piezophilic lifestyle of Desulfovibrio piezophilus.</title>
        <authorList>
            <person name="Pradel N."/>
            <person name="Ji B."/>
            <person name="Gimenez G."/>
            <person name="Talla E."/>
            <person name="Lenoble P."/>
            <person name="Garel M."/>
            <person name="Tamburini C."/>
            <person name="Fourquet P."/>
            <person name="Lebrun R."/>
            <person name="Bertin P."/>
            <person name="Denis Y."/>
            <person name="Pophillat M."/>
            <person name="Barbe V."/>
            <person name="Ollivier B."/>
            <person name="Dolla A."/>
        </authorList>
    </citation>
    <scope>NUCLEOTIDE SEQUENCE [LARGE SCALE GENOMIC DNA]</scope>
    <source>
        <strain evidence="7">DSM 10523 / SB164P1</strain>
    </source>
</reference>